<dbReference type="AlphaFoldDB" id="A0A8X9A7F6"/>
<keyword evidence="13" id="KW-1185">Reference proteome</keyword>
<feature type="active site" evidence="9">
    <location>
        <position position="354"/>
    </location>
</feature>
<dbReference type="EC" id="3.1.1.11" evidence="4 10"/>
<reference evidence="12" key="2">
    <citation type="submission" date="2020-08" db="EMBL/GenBank/DDBJ databases">
        <title>Plant Genome Project.</title>
        <authorList>
            <person name="Zhang R.-G."/>
        </authorList>
    </citation>
    <scope>NUCLEOTIDE SEQUENCE</scope>
    <source>
        <strain evidence="12">Huo1</strain>
        <tissue evidence="12">Leaf</tissue>
    </source>
</reference>
<evidence type="ECO:0000256" key="4">
    <source>
        <dbReference type="ARBA" id="ARBA00013229"/>
    </source>
</evidence>
<feature type="chain" id="PRO_5036515528" description="Pectinesterase" evidence="10">
    <location>
        <begin position="28"/>
        <end position="502"/>
    </location>
</feature>
<dbReference type="Gene3D" id="2.160.20.10">
    <property type="entry name" value="Single-stranded right-handed beta-helix, Pectin lyase-like"/>
    <property type="match status" value="2"/>
</dbReference>
<protein>
    <recommendedName>
        <fullName evidence="4 10">Pectinesterase</fullName>
        <ecNumber evidence="4 10">3.1.1.11</ecNumber>
    </recommendedName>
</protein>
<keyword evidence="6 10" id="KW-0378">Hydrolase</keyword>
<dbReference type="GO" id="GO:0030599">
    <property type="term" value="F:pectinesterase activity"/>
    <property type="evidence" value="ECO:0007669"/>
    <property type="project" value="UniProtKB-UniRule"/>
</dbReference>
<evidence type="ECO:0000256" key="2">
    <source>
        <dbReference type="ARBA" id="ARBA00005184"/>
    </source>
</evidence>
<feature type="active site" evidence="9">
    <location>
        <position position="178"/>
    </location>
</feature>
<reference evidence="12" key="1">
    <citation type="submission" date="2018-01" db="EMBL/GenBank/DDBJ databases">
        <authorList>
            <person name="Mao J.F."/>
        </authorList>
    </citation>
    <scope>NUCLEOTIDE SEQUENCE</scope>
    <source>
        <strain evidence="12">Huo1</strain>
        <tissue evidence="12">Leaf</tissue>
    </source>
</reference>
<keyword evidence="5" id="KW-0964">Secreted</keyword>
<dbReference type="SUPFAM" id="SSF51126">
    <property type="entry name" value="Pectin lyase-like"/>
    <property type="match status" value="2"/>
</dbReference>
<dbReference type="GO" id="GO:0042545">
    <property type="term" value="P:cell wall modification"/>
    <property type="evidence" value="ECO:0007669"/>
    <property type="project" value="UniProtKB-UniRule"/>
</dbReference>
<dbReference type="Proteomes" id="UP000298416">
    <property type="component" value="Unassembled WGS sequence"/>
</dbReference>
<evidence type="ECO:0000256" key="8">
    <source>
        <dbReference type="ARBA" id="ARBA00047928"/>
    </source>
</evidence>
<feature type="signal peptide" evidence="10">
    <location>
        <begin position="1"/>
        <end position="27"/>
    </location>
</feature>
<evidence type="ECO:0000256" key="1">
    <source>
        <dbReference type="ARBA" id="ARBA00004613"/>
    </source>
</evidence>
<sequence>MVRYLLCALFTSAILLTCNTFTNGIEAIKTIYVGKSQSIQAAINSVPSNNKNWVCISVSAGVYKEKVVIPADKPFIYLKGEGKDKTSVVWSDSFGTIFDMPTFSSIADNILVQGITFVNGYNYPPSKNMNPVKVAVAARISGDQSAFYQCGFSGYQDTLLDDKGKHYFKFCTIEGAVDFIFGNGQSIYEKCNILLNVGIPNPASTGYITAQARKNKYETGGFVFKFCNVYGKGHAFLGRAWEKVVIPADKPFIYLKGEGKDKTSVVWSDSSGTIFEMPTFSSIADNILVSGITFVNGYNYPPKKGMNIKVAVAARISGDQSAFYECRFSGYQDTLLDDKGRHYFKLCTIEGAVDFIFGNGQSIYEKCDISVNIGEVNPAGTGYIVAQARKNKDETSGFVLKECNVYGKGHAFLGRPWYPYSRVIYYASSLSNIIVPQGWQLWTADEPMSDIAVSEEKCTGPGSDKSKRVAWEKTLTQQEVEYFTSMSYIDNVGWIGRLPIKI</sequence>
<comment type="caution">
    <text evidence="12">The sequence shown here is derived from an EMBL/GenBank/DDBJ whole genome shotgun (WGS) entry which is preliminary data.</text>
</comment>
<keyword evidence="10" id="KW-0732">Signal</keyword>
<dbReference type="PANTHER" id="PTHR31321:SF76">
    <property type="entry name" value="PECTINESTERASE 10-RELATED"/>
    <property type="match status" value="1"/>
</dbReference>
<dbReference type="InterPro" id="IPR033131">
    <property type="entry name" value="Pectinesterase_Asp_AS"/>
</dbReference>
<evidence type="ECO:0000259" key="11">
    <source>
        <dbReference type="Pfam" id="PF01095"/>
    </source>
</evidence>
<evidence type="ECO:0000256" key="7">
    <source>
        <dbReference type="ARBA" id="ARBA00023085"/>
    </source>
</evidence>
<gene>
    <name evidence="12" type="ORF">SASPL_109311</name>
</gene>
<feature type="domain" description="Pectinesterase catalytic" evidence="11">
    <location>
        <begin position="239"/>
        <end position="490"/>
    </location>
</feature>
<evidence type="ECO:0000313" key="13">
    <source>
        <dbReference type="Proteomes" id="UP000298416"/>
    </source>
</evidence>
<evidence type="ECO:0000256" key="9">
    <source>
        <dbReference type="PROSITE-ProRule" id="PRU10040"/>
    </source>
</evidence>
<evidence type="ECO:0000256" key="3">
    <source>
        <dbReference type="ARBA" id="ARBA00008891"/>
    </source>
</evidence>
<dbReference type="InterPro" id="IPR000070">
    <property type="entry name" value="Pectinesterase_cat"/>
</dbReference>
<dbReference type="PROSITE" id="PS00503">
    <property type="entry name" value="PECTINESTERASE_2"/>
    <property type="match status" value="2"/>
</dbReference>
<evidence type="ECO:0000313" key="12">
    <source>
        <dbReference type="EMBL" id="KAG6431233.1"/>
    </source>
</evidence>
<accession>A0A8X9A7F6</accession>
<dbReference type="GO" id="GO:0005576">
    <property type="term" value="C:extracellular region"/>
    <property type="evidence" value="ECO:0007669"/>
    <property type="project" value="UniProtKB-SubCell"/>
</dbReference>
<comment type="catalytic activity">
    <reaction evidence="8 10">
        <text>[(1-&gt;4)-alpha-D-galacturonosyl methyl ester](n) + n H2O = [(1-&gt;4)-alpha-D-galacturonosyl](n) + n methanol + n H(+)</text>
        <dbReference type="Rhea" id="RHEA:22380"/>
        <dbReference type="Rhea" id="RHEA-COMP:14570"/>
        <dbReference type="Rhea" id="RHEA-COMP:14573"/>
        <dbReference type="ChEBI" id="CHEBI:15377"/>
        <dbReference type="ChEBI" id="CHEBI:15378"/>
        <dbReference type="ChEBI" id="CHEBI:17790"/>
        <dbReference type="ChEBI" id="CHEBI:140522"/>
        <dbReference type="ChEBI" id="CHEBI:140523"/>
        <dbReference type="EC" id="3.1.1.11"/>
    </reaction>
</comment>
<dbReference type="InterPro" id="IPR011050">
    <property type="entry name" value="Pectin_lyase_fold/virulence"/>
</dbReference>
<dbReference type="Pfam" id="PF01095">
    <property type="entry name" value="Pectinesterase"/>
    <property type="match status" value="1"/>
</dbReference>
<evidence type="ECO:0000256" key="10">
    <source>
        <dbReference type="RuleBase" id="RU000589"/>
    </source>
</evidence>
<comment type="similarity">
    <text evidence="3">Belongs to the pectinesterase family.</text>
</comment>
<keyword evidence="7 10" id="KW-0063">Aspartyl esterase</keyword>
<name>A0A8X9A7F6_SALSN</name>
<dbReference type="GO" id="GO:0045490">
    <property type="term" value="P:pectin catabolic process"/>
    <property type="evidence" value="ECO:0007669"/>
    <property type="project" value="UniProtKB-UniRule"/>
</dbReference>
<dbReference type="InterPro" id="IPR012334">
    <property type="entry name" value="Pectin_lyas_fold"/>
</dbReference>
<dbReference type="PANTHER" id="PTHR31321">
    <property type="entry name" value="ACYL-COA THIOESTER HYDROLASE YBHC-RELATED"/>
    <property type="match status" value="1"/>
</dbReference>
<organism evidence="12">
    <name type="scientific">Salvia splendens</name>
    <name type="common">Scarlet sage</name>
    <dbReference type="NCBI Taxonomy" id="180675"/>
    <lineage>
        <taxon>Eukaryota</taxon>
        <taxon>Viridiplantae</taxon>
        <taxon>Streptophyta</taxon>
        <taxon>Embryophyta</taxon>
        <taxon>Tracheophyta</taxon>
        <taxon>Spermatophyta</taxon>
        <taxon>Magnoliopsida</taxon>
        <taxon>eudicotyledons</taxon>
        <taxon>Gunneridae</taxon>
        <taxon>Pentapetalae</taxon>
        <taxon>asterids</taxon>
        <taxon>lamiids</taxon>
        <taxon>Lamiales</taxon>
        <taxon>Lamiaceae</taxon>
        <taxon>Nepetoideae</taxon>
        <taxon>Mentheae</taxon>
        <taxon>Salviinae</taxon>
        <taxon>Salvia</taxon>
        <taxon>Salvia subgen. Calosphace</taxon>
        <taxon>core Calosphace</taxon>
    </lineage>
</organism>
<dbReference type="EMBL" id="PNBA02000003">
    <property type="protein sequence ID" value="KAG6431233.1"/>
    <property type="molecule type" value="Genomic_DNA"/>
</dbReference>
<comment type="subcellular location">
    <subcellularLocation>
        <location evidence="1">Secreted</location>
    </subcellularLocation>
</comment>
<evidence type="ECO:0000256" key="5">
    <source>
        <dbReference type="ARBA" id="ARBA00022525"/>
    </source>
</evidence>
<proteinExistence type="inferred from homology"/>
<evidence type="ECO:0000256" key="6">
    <source>
        <dbReference type="ARBA" id="ARBA00022801"/>
    </source>
</evidence>
<comment type="pathway">
    <text evidence="2 10">Glycan metabolism; pectin degradation; 2-dehydro-3-deoxy-D-gluconate from pectin: step 1/5.</text>
</comment>